<feature type="chain" id="PRO_5019340609" description="Peptidyl-prolyl cis-trans isomerase, EpsD family" evidence="2">
    <location>
        <begin position="20"/>
        <end position="331"/>
    </location>
</feature>
<dbReference type="InterPro" id="IPR027304">
    <property type="entry name" value="Trigger_fact/SurA_dom_sf"/>
</dbReference>
<proteinExistence type="predicted"/>
<evidence type="ECO:0000313" key="3">
    <source>
        <dbReference type="EMBL" id="RVT94861.1"/>
    </source>
</evidence>
<feature type="compositionally biased region" description="Pro residues" evidence="1">
    <location>
        <begin position="321"/>
        <end position="331"/>
    </location>
</feature>
<protein>
    <recommendedName>
        <fullName evidence="5">Peptidyl-prolyl cis-trans isomerase, EpsD family</fullName>
    </recommendedName>
</protein>
<feature type="compositionally biased region" description="Low complexity" evidence="1">
    <location>
        <begin position="298"/>
        <end position="320"/>
    </location>
</feature>
<dbReference type="SUPFAM" id="SSF109998">
    <property type="entry name" value="Triger factor/SurA peptide-binding domain-like"/>
    <property type="match status" value="1"/>
</dbReference>
<dbReference type="RefSeq" id="WP_127744436.1">
    <property type="nucleotide sequence ID" value="NZ_SACN01000001.1"/>
</dbReference>
<evidence type="ECO:0000256" key="2">
    <source>
        <dbReference type="SAM" id="SignalP"/>
    </source>
</evidence>
<dbReference type="Pfam" id="PF13624">
    <property type="entry name" value="SurA_N_3"/>
    <property type="match status" value="1"/>
</dbReference>
<reference evidence="3 4" key="1">
    <citation type="submission" date="2019-01" db="EMBL/GenBank/DDBJ databases">
        <authorList>
            <person name="Chen W.-M."/>
        </authorList>
    </citation>
    <scope>NUCLEOTIDE SEQUENCE [LARGE SCALE GENOMIC DNA]</scope>
    <source>
        <strain evidence="3 4">CCP-7</strain>
    </source>
</reference>
<accession>A0A437MB39</accession>
<gene>
    <name evidence="3" type="ORF">EOD43_13935</name>
</gene>
<evidence type="ECO:0000256" key="1">
    <source>
        <dbReference type="SAM" id="MobiDB-lite"/>
    </source>
</evidence>
<dbReference type="OrthoDB" id="8204527at2"/>
<organism evidence="3 4">
    <name type="scientific">Sphingomonas crocodyli</name>
    <dbReference type="NCBI Taxonomy" id="1979270"/>
    <lineage>
        <taxon>Bacteria</taxon>
        <taxon>Pseudomonadati</taxon>
        <taxon>Pseudomonadota</taxon>
        <taxon>Alphaproteobacteria</taxon>
        <taxon>Sphingomonadales</taxon>
        <taxon>Sphingomonadaceae</taxon>
        <taxon>Sphingomonas</taxon>
    </lineage>
</organism>
<evidence type="ECO:0000313" key="4">
    <source>
        <dbReference type="Proteomes" id="UP000282971"/>
    </source>
</evidence>
<keyword evidence="2" id="KW-0732">Signal</keyword>
<dbReference type="Proteomes" id="UP000282971">
    <property type="component" value="Unassembled WGS sequence"/>
</dbReference>
<sequence length="331" mass="35704">MRLKAIMLGTTMAAALALAACSKEPKGQVVAVVNGDEVSMAELNAELAGVNIPDNIDRAMLRRQVLERIIDRKLLVQKAKEQGLDKTPEYVSQQRRLDENLLVSMLGQKVAQTVPAPDDRDVTQYIADNPTMFGQRQRLLLDQLQFEAPKDNKQLLNLRDAHSLDDIAAILQKMGLASRRGRGVIDTGRLDPQLMGKINQMPAGEPFVLPSNGSFVASVIVGRDQIATPNNVQRAVATEAVRRRALFNESKAQIERARGQAEIQYQSGFEPKKQAEARKAMPVDKPEVPDDPIATGQPVGAAPGTLPAPTPAVDAPAAPGTTPPAATPPAQ</sequence>
<dbReference type="Gene3D" id="1.10.8.1040">
    <property type="match status" value="1"/>
</dbReference>
<dbReference type="EMBL" id="SACN01000001">
    <property type="protein sequence ID" value="RVT94861.1"/>
    <property type="molecule type" value="Genomic_DNA"/>
</dbReference>
<dbReference type="PROSITE" id="PS51257">
    <property type="entry name" value="PROKAR_LIPOPROTEIN"/>
    <property type="match status" value="1"/>
</dbReference>
<evidence type="ECO:0008006" key="5">
    <source>
        <dbReference type="Google" id="ProtNLM"/>
    </source>
</evidence>
<dbReference type="AlphaFoldDB" id="A0A437MB39"/>
<keyword evidence="4" id="KW-1185">Reference proteome</keyword>
<feature type="region of interest" description="Disordered" evidence="1">
    <location>
        <begin position="263"/>
        <end position="331"/>
    </location>
</feature>
<comment type="caution">
    <text evidence="3">The sequence shown here is derived from an EMBL/GenBank/DDBJ whole genome shotgun (WGS) entry which is preliminary data.</text>
</comment>
<feature type="signal peptide" evidence="2">
    <location>
        <begin position="1"/>
        <end position="19"/>
    </location>
</feature>
<feature type="compositionally biased region" description="Basic and acidic residues" evidence="1">
    <location>
        <begin position="270"/>
        <end position="288"/>
    </location>
</feature>
<name>A0A437MB39_9SPHN</name>